<sequence length="335" mass="38109">MIMMPGPHERPENNLTTLFERYPDITFDTTTDLLDPECDREHFSSPCSNLTDHDEAHHSVESASTANTTPLRPQPQRVQTAYMPDHSDFLVEVEGADLPEVCKHGFRTLAYHIAELTTLLVLPNGRLSSAYAKTNREAILAHSQDMLVQLRDANSMLAEQVRNDSYIKSLALFTIKPAQQDVWTIFRQRAQVIVDYTALPSASELKLSVHLAHLFDAYVYHPFIRLPDLSGIDLDIQARINDLYDGIMTLPHGYRRWCNAMKDIRHTYMLPLLRQMRESPVILQEIKDFEQAKSAALAVVGDPGAPGMRIIDETVIRYLEATASQRRRTARPMRS</sequence>
<dbReference type="Proteomes" id="UP001161757">
    <property type="component" value="Unassembled WGS sequence"/>
</dbReference>
<protein>
    <submittedName>
        <fullName evidence="2">Uncharacterized protein</fullName>
    </submittedName>
</protein>
<feature type="region of interest" description="Disordered" evidence="1">
    <location>
        <begin position="40"/>
        <end position="74"/>
    </location>
</feature>
<evidence type="ECO:0000313" key="3">
    <source>
        <dbReference type="Proteomes" id="UP001161757"/>
    </source>
</evidence>
<dbReference type="AlphaFoldDB" id="A0AAN6F3K4"/>
<proteinExistence type="predicted"/>
<comment type="caution">
    <text evidence="2">The sequence shown here is derived from an EMBL/GenBank/DDBJ whole genome shotgun (WGS) entry which is preliminary data.</text>
</comment>
<gene>
    <name evidence="2" type="ORF">HRR80_000493</name>
</gene>
<accession>A0AAN6F3K4</accession>
<evidence type="ECO:0000313" key="2">
    <source>
        <dbReference type="EMBL" id="KAJ8995734.1"/>
    </source>
</evidence>
<feature type="compositionally biased region" description="Basic and acidic residues" evidence="1">
    <location>
        <begin position="51"/>
        <end position="60"/>
    </location>
</feature>
<name>A0AAN6F3K4_EXODE</name>
<feature type="compositionally biased region" description="Polar residues" evidence="1">
    <location>
        <begin position="61"/>
        <end position="74"/>
    </location>
</feature>
<dbReference type="EMBL" id="JAJGCB010000001">
    <property type="protein sequence ID" value="KAJ8995734.1"/>
    <property type="molecule type" value="Genomic_DNA"/>
</dbReference>
<evidence type="ECO:0000256" key="1">
    <source>
        <dbReference type="SAM" id="MobiDB-lite"/>
    </source>
</evidence>
<reference evidence="2" key="1">
    <citation type="submission" date="2023-01" db="EMBL/GenBank/DDBJ databases">
        <title>Exophiala dermititidis isolated from Cystic Fibrosis Patient.</title>
        <authorList>
            <person name="Kurbessoian T."/>
            <person name="Crocker A."/>
            <person name="Murante D."/>
            <person name="Hogan D.A."/>
            <person name="Stajich J.E."/>
        </authorList>
    </citation>
    <scope>NUCLEOTIDE SEQUENCE</scope>
    <source>
        <strain evidence="2">Ex8</strain>
    </source>
</reference>
<organism evidence="2 3">
    <name type="scientific">Exophiala dermatitidis</name>
    <name type="common">Black yeast-like fungus</name>
    <name type="synonym">Wangiella dermatitidis</name>
    <dbReference type="NCBI Taxonomy" id="5970"/>
    <lineage>
        <taxon>Eukaryota</taxon>
        <taxon>Fungi</taxon>
        <taxon>Dikarya</taxon>
        <taxon>Ascomycota</taxon>
        <taxon>Pezizomycotina</taxon>
        <taxon>Eurotiomycetes</taxon>
        <taxon>Chaetothyriomycetidae</taxon>
        <taxon>Chaetothyriales</taxon>
        <taxon>Herpotrichiellaceae</taxon>
        <taxon>Exophiala</taxon>
    </lineage>
</organism>